<proteinExistence type="predicted"/>
<accession>A0ABX1R3K7</accession>
<name>A0ABX1R3K7_9ALTE</name>
<evidence type="ECO:0000313" key="2">
    <source>
        <dbReference type="EMBL" id="NMH60066.1"/>
    </source>
</evidence>
<organism evidence="2 3">
    <name type="scientific">Alteromonas ponticola</name>
    <dbReference type="NCBI Taxonomy" id="2720613"/>
    <lineage>
        <taxon>Bacteria</taxon>
        <taxon>Pseudomonadati</taxon>
        <taxon>Pseudomonadota</taxon>
        <taxon>Gammaproteobacteria</taxon>
        <taxon>Alteromonadales</taxon>
        <taxon>Alteromonadaceae</taxon>
        <taxon>Alteromonas/Salinimonas group</taxon>
        <taxon>Alteromonas</taxon>
    </lineage>
</organism>
<dbReference type="Proteomes" id="UP000709336">
    <property type="component" value="Unassembled WGS sequence"/>
</dbReference>
<dbReference type="EMBL" id="JAATNW010000004">
    <property type="protein sequence ID" value="NMH60066.1"/>
    <property type="molecule type" value="Genomic_DNA"/>
</dbReference>
<dbReference type="RefSeq" id="WP_169210624.1">
    <property type="nucleotide sequence ID" value="NZ_JAATNW010000004.1"/>
</dbReference>
<evidence type="ECO:0000256" key="1">
    <source>
        <dbReference type="SAM" id="SignalP"/>
    </source>
</evidence>
<keyword evidence="3" id="KW-1185">Reference proteome</keyword>
<evidence type="ECO:0000313" key="3">
    <source>
        <dbReference type="Proteomes" id="UP000709336"/>
    </source>
</evidence>
<sequence length="196" mass="22293">MRRYSLPLLALIALSFQVFATEPGVANQPVLEDYSEGEKWVWKYKGVTSKGEVRADGNDTKEIILENGALAMKTAHAVIPLSRVVQADTSTTPRYKWPLEVGNKWKFEQSWTSEDGTQGMTSQHAEVLSYQEETVEAGTFMAYTIKYDGEISNSQGYRADTQDVHVYAPKLKTFIKLTQTQNDYKYVEELIEYTKK</sequence>
<gene>
    <name evidence="2" type="ORF">HCJ96_08560</name>
</gene>
<protein>
    <submittedName>
        <fullName evidence="2">Uncharacterized protein</fullName>
    </submittedName>
</protein>
<keyword evidence="1" id="KW-0732">Signal</keyword>
<feature type="signal peptide" evidence="1">
    <location>
        <begin position="1"/>
        <end position="20"/>
    </location>
</feature>
<reference evidence="2 3" key="1">
    <citation type="submission" date="2020-03" db="EMBL/GenBank/DDBJ databases">
        <title>Alteromonas ponticola sp. nov., isolated from seawater.</title>
        <authorList>
            <person name="Yoon J.-H."/>
            <person name="Kim Y.-O."/>
        </authorList>
    </citation>
    <scope>NUCLEOTIDE SEQUENCE [LARGE SCALE GENOMIC DNA]</scope>
    <source>
        <strain evidence="2 3">MYP5</strain>
    </source>
</reference>
<comment type="caution">
    <text evidence="2">The sequence shown here is derived from an EMBL/GenBank/DDBJ whole genome shotgun (WGS) entry which is preliminary data.</text>
</comment>
<feature type="chain" id="PRO_5045382269" evidence="1">
    <location>
        <begin position="21"/>
        <end position="196"/>
    </location>
</feature>